<dbReference type="EMBL" id="JAKVIN010000012">
    <property type="protein sequence ID" value="MCJ8151857.1"/>
    <property type="molecule type" value="Genomic_DNA"/>
</dbReference>
<accession>A0ABT0CTG4</accession>
<protein>
    <submittedName>
        <fullName evidence="1">Uncharacterized protein</fullName>
    </submittedName>
</protein>
<gene>
    <name evidence="1" type="ORF">MKI86_22225</name>
</gene>
<evidence type="ECO:0000313" key="1">
    <source>
        <dbReference type="EMBL" id="MCJ8151857.1"/>
    </source>
</evidence>
<comment type="caution">
    <text evidence="1">The sequence shown here is derived from an EMBL/GenBank/DDBJ whole genome shotgun (WGS) entry which is preliminary data.</text>
</comment>
<reference evidence="1 2" key="1">
    <citation type="submission" date="2022-02" db="EMBL/GenBank/DDBJ databases">
        <title>Shinella B3.7 sp. nov., isolated from Sediment (Zhairuo Island).</title>
        <authorList>
            <person name="Chen G."/>
        </authorList>
    </citation>
    <scope>NUCLEOTIDE SEQUENCE [LARGE SCALE GENOMIC DNA]</scope>
    <source>
        <strain evidence="1 2">B3.7</strain>
    </source>
</reference>
<dbReference type="RefSeq" id="WP_241605440.1">
    <property type="nucleotide sequence ID" value="NZ_JAKVIN010000012.1"/>
</dbReference>
<organism evidence="1 2">
    <name type="scientific">Shinella sedimenti</name>
    <dbReference type="NCBI Taxonomy" id="2919913"/>
    <lineage>
        <taxon>Bacteria</taxon>
        <taxon>Pseudomonadati</taxon>
        <taxon>Pseudomonadota</taxon>
        <taxon>Alphaproteobacteria</taxon>
        <taxon>Hyphomicrobiales</taxon>
        <taxon>Rhizobiaceae</taxon>
        <taxon>Shinella</taxon>
    </lineage>
</organism>
<sequence length="391" mass="45528">MGQESRQIHRFPCRHCGEDIVVALCIDYEKITHWVEPVENAEWIDEVGGAPIVNVDANFIVPIHQRDKDFAFPRMDQLRERFEVAEKNGSIVTASLEEINSKKWKERPFRRPDFEEEWKLLKTTWSLHRRGRAHLIGDRLKAASEIYYASDPLKSIQDWLWRFMLFFSQPAFEGPFRDAFDQIRPLLESKEFERFREHYNKISNQRGERYFELLKAYFESYDQFAQVHFDVVRGLEIPDGNMASSVDFDSVKMFYGNTFEALSSNIDIMAYFGNIIAGRAFDQFQSLTLKEYLRLDKPSRFGPLAAIPAFDALCLERDNQLRNASHHGGTRLDAETQIITFQSGKGGQGQTQEIGFAKYLARCDLIFLQMIVLFRLEIMMCQVATGLTWPI</sequence>
<dbReference type="Proteomes" id="UP001201844">
    <property type="component" value="Unassembled WGS sequence"/>
</dbReference>
<keyword evidence="2" id="KW-1185">Reference proteome</keyword>
<proteinExistence type="predicted"/>
<evidence type="ECO:0000313" key="2">
    <source>
        <dbReference type="Proteomes" id="UP001201844"/>
    </source>
</evidence>
<name>A0ABT0CTG4_9HYPH</name>